<dbReference type="EMBL" id="AP026561">
    <property type="protein sequence ID" value="BDP43933.1"/>
    <property type="molecule type" value="Genomic_DNA"/>
</dbReference>
<dbReference type="InterPro" id="IPR051783">
    <property type="entry name" value="NAD(P)-dependent_oxidoreduct"/>
</dbReference>
<dbReference type="Pfam" id="PF01370">
    <property type="entry name" value="Epimerase"/>
    <property type="match status" value="1"/>
</dbReference>
<dbReference type="SUPFAM" id="SSF51735">
    <property type="entry name" value="NAD(P)-binding Rossmann-fold domains"/>
    <property type="match status" value="1"/>
</dbReference>
<keyword evidence="3" id="KW-0614">Plasmid</keyword>
<protein>
    <submittedName>
        <fullName evidence="3">Membrane protein</fullName>
    </submittedName>
</protein>
<accession>A0ABM8AJE1</accession>
<evidence type="ECO:0000313" key="3">
    <source>
        <dbReference type="EMBL" id="BDP43933.1"/>
    </source>
</evidence>
<evidence type="ECO:0000313" key="4">
    <source>
        <dbReference type="Proteomes" id="UP001064971"/>
    </source>
</evidence>
<evidence type="ECO:0000256" key="1">
    <source>
        <dbReference type="SAM" id="MobiDB-lite"/>
    </source>
</evidence>
<dbReference type="Gene3D" id="3.40.50.720">
    <property type="entry name" value="NAD(P)-binding Rossmann-like Domain"/>
    <property type="match status" value="1"/>
</dbReference>
<dbReference type="InterPro" id="IPR001509">
    <property type="entry name" value="Epimerase_deHydtase"/>
</dbReference>
<feature type="region of interest" description="Disordered" evidence="1">
    <location>
        <begin position="1"/>
        <end position="39"/>
    </location>
</feature>
<feature type="domain" description="NAD-dependent epimerase/dehydratase" evidence="2">
    <location>
        <begin position="46"/>
        <end position="254"/>
    </location>
</feature>
<evidence type="ECO:0000259" key="2">
    <source>
        <dbReference type="Pfam" id="PF01370"/>
    </source>
</evidence>
<dbReference type="InterPro" id="IPR036291">
    <property type="entry name" value="NAD(P)-bd_dom_sf"/>
</dbReference>
<keyword evidence="4" id="KW-1185">Reference proteome</keyword>
<proteinExistence type="predicted"/>
<dbReference type="PANTHER" id="PTHR48079">
    <property type="entry name" value="PROTEIN YEEZ"/>
    <property type="match status" value="1"/>
</dbReference>
<reference evidence="3" key="1">
    <citation type="submission" date="2022-07" db="EMBL/GenBank/DDBJ databases">
        <title>Complete Genome Sequence of the Radioresistant Bacterium Deinococcus aetherius ST0316, Isolated from the Air Dust collected in Lower Stratosphere above Japan.</title>
        <authorList>
            <person name="Satoh K."/>
            <person name="Hagiwara K."/>
            <person name="Katsumata K."/>
            <person name="Kubo A."/>
            <person name="Yokobori S."/>
            <person name="Yamagishi A."/>
            <person name="Oono Y."/>
            <person name="Narumi I."/>
        </authorList>
    </citation>
    <scope>NUCLEOTIDE SEQUENCE</scope>
    <source>
        <strain evidence="3">ST0316</strain>
        <plasmid evidence="3">pDAETH-1</plasmid>
    </source>
</reference>
<gene>
    <name evidence="3" type="ORF">DAETH_39020</name>
</gene>
<geneLocation type="plasmid" evidence="3 4">
    <name>pDAETH-1</name>
</geneLocation>
<name>A0ABM8AJE1_9DEIO</name>
<dbReference type="Proteomes" id="UP001064971">
    <property type="component" value="Plasmid pDAETH-1"/>
</dbReference>
<sequence length="367" mass="40039">MVSPCATPPRRSFAPEPAGLDAPFASDSGTACREEENMTAPHTRTALVLGATGGIGGETAAALARHGWTIRALSRGGKPAHDSSGWEWVQGDSMDRDSIVRAAQGVQAIMHAVNPPGYRGWSQLVLPMIENTVEAARVSGARILLPGTIYNYGQDAYPVLREDSPQRATTHKGKVRIALEQKLEEAAREGVRSLILRFGDFFGPNPGNSWFSQGMVRPGQPLRSVTYPGKPGVGHTWAYLPDAGEAFARVLERDADLDTFARFHFQGYWDADGTGMVETIRRVVGNPRLPVRPLPWFVFRVAAPFNETMRELYAVRPLWEHSIELDNTRLVAFLGAEPHTPWDEAMGTTLRGLGCLTTPEGGTRSAV</sequence>
<organism evidence="3 4">
    <name type="scientific">Deinococcus aetherius</name>
    <dbReference type="NCBI Taxonomy" id="200252"/>
    <lineage>
        <taxon>Bacteria</taxon>
        <taxon>Thermotogati</taxon>
        <taxon>Deinococcota</taxon>
        <taxon>Deinococci</taxon>
        <taxon>Deinococcales</taxon>
        <taxon>Deinococcaceae</taxon>
        <taxon>Deinococcus</taxon>
    </lineage>
</organism>
<dbReference type="PANTHER" id="PTHR48079:SF6">
    <property type="entry name" value="NAD(P)-BINDING DOMAIN-CONTAINING PROTEIN-RELATED"/>
    <property type="match status" value="1"/>
</dbReference>